<protein>
    <submittedName>
        <fullName evidence="2">Uncharacterized protein</fullName>
    </submittedName>
</protein>
<dbReference type="Proteomes" id="UP000244336">
    <property type="component" value="Chromosome 4"/>
</dbReference>
<accession>A0A2T7E2F0</accession>
<feature type="region of interest" description="Disordered" evidence="1">
    <location>
        <begin position="182"/>
        <end position="207"/>
    </location>
</feature>
<name>A0A2T7E2F0_9POAL</name>
<evidence type="ECO:0000313" key="2">
    <source>
        <dbReference type="EMBL" id="PUZ62025.1"/>
    </source>
</evidence>
<dbReference type="Gramene" id="PUZ62025">
    <property type="protein sequence ID" value="PUZ62025"/>
    <property type="gene ID" value="GQ55_4G325500"/>
</dbReference>
<feature type="compositionally biased region" description="Polar residues" evidence="1">
    <location>
        <begin position="42"/>
        <end position="57"/>
    </location>
</feature>
<feature type="region of interest" description="Disordered" evidence="1">
    <location>
        <begin position="42"/>
        <end position="69"/>
    </location>
</feature>
<reference evidence="2 3" key="1">
    <citation type="submission" date="2018-04" db="EMBL/GenBank/DDBJ databases">
        <title>WGS assembly of Panicum hallii var. hallii HAL2.</title>
        <authorList>
            <person name="Lovell J."/>
            <person name="Jenkins J."/>
            <person name="Lowry D."/>
            <person name="Mamidi S."/>
            <person name="Sreedasyam A."/>
            <person name="Weng X."/>
            <person name="Barry K."/>
            <person name="Bonette J."/>
            <person name="Campitelli B."/>
            <person name="Daum C."/>
            <person name="Gordon S."/>
            <person name="Gould B."/>
            <person name="Lipzen A."/>
            <person name="MacQueen A."/>
            <person name="Palacio-Mejia J."/>
            <person name="Plott C."/>
            <person name="Shakirov E."/>
            <person name="Shu S."/>
            <person name="Yoshinaga Y."/>
            <person name="Zane M."/>
            <person name="Rokhsar D."/>
            <person name="Grimwood J."/>
            <person name="Schmutz J."/>
            <person name="Juenger T."/>
        </authorList>
    </citation>
    <scope>NUCLEOTIDE SEQUENCE [LARGE SCALE GENOMIC DNA]</scope>
    <source>
        <strain evidence="3">cv. HAL2</strain>
    </source>
</reference>
<evidence type="ECO:0000256" key="1">
    <source>
        <dbReference type="SAM" id="MobiDB-lite"/>
    </source>
</evidence>
<feature type="region of interest" description="Disordered" evidence="1">
    <location>
        <begin position="88"/>
        <end position="149"/>
    </location>
</feature>
<gene>
    <name evidence="2" type="ORF">GQ55_4G325500</name>
</gene>
<dbReference type="AlphaFoldDB" id="A0A2T7E2F0"/>
<feature type="compositionally biased region" description="Basic residues" evidence="1">
    <location>
        <begin position="185"/>
        <end position="196"/>
    </location>
</feature>
<organism evidence="2 3">
    <name type="scientific">Panicum hallii var. hallii</name>
    <dbReference type="NCBI Taxonomy" id="1504633"/>
    <lineage>
        <taxon>Eukaryota</taxon>
        <taxon>Viridiplantae</taxon>
        <taxon>Streptophyta</taxon>
        <taxon>Embryophyta</taxon>
        <taxon>Tracheophyta</taxon>
        <taxon>Spermatophyta</taxon>
        <taxon>Magnoliopsida</taxon>
        <taxon>Liliopsida</taxon>
        <taxon>Poales</taxon>
        <taxon>Poaceae</taxon>
        <taxon>PACMAD clade</taxon>
        <taxon>Panicoideae</taxon>
        <taxon>Panicodae</taxon>
        <taxon>Paniceae</taxon>
        <taxon>Panicinae</taxon>
        <taxon>Panicum</taxon>
        <taxon>Panicum sect. Panicum</taxon>
    </lineage>
</organism>
<evidence type="ECO:0000313" key="3">
    <source>
        <dbReference type="Proteomes" id="UP000244336"/>
    </source>
</evidence>
<dbReference type="EMBL" id="CM009752">
    <property type="protein sequence ID" value="PUZ62025.1"/>
    <property type="molecule type" value="Genomic_DNA"/>
</dbReference>
<proteinExistence type="predicted"/>
<sequence length="240" mass="26122">MDAAPRHATPHAPQVWRPNRLPHLRRGVAASAGRQTALTLCRRQTSTAASRSDSFTCASHRMTARPSPRLTLELRGLSEEELLHGATVTQSGAAGERPLPTPRAQAPPGRGPQGHPLTPPPIQPDGGGRLDSGGRKREPVPEAPPAAHEELQLGMTVAWRASVCAARRKRRLRAARSGCCGHGERKTKVRRKRRRLAPASRTSHQGRLEVKEDRWTPPVIEVEGGREYGTIVVSKITEAL</sequence>
<keyword evidence="3" id="KW-1185">Reference proteome</keyword>